<dbReference type="AlphaFoldDB" id="A0ABD0LCZ1"/>
<evidence type="ECO:0008006" key="3">
    <source>
        <dbReference type="Google" id="ProtNLM"/>
    </source>
</evidence>
<comment type="caution">
    <text evidence="1">The sequence shown here is derived from an EMBL/GenBank/DDBJ whole genome shotgun (WGS) entry which is preliminary data.</text>
</comment>
<organism evidence="1 2">
    <name type="scientific">Batillaria attramentaria</name>
    <dbReference type="NCBI Taxonomy" id="370345"/>
    <lineage>
        <taxon>Eukaryota</taxon>
        <taxon>Metazoa</taxon>
        <taxon>Spiralia</taxon>
        <taxon>Lophotrochozoa</taxon>
        <taxon>Mollusca</taxon>
        <taxon>Gastropoda</taxon>
        <taxon>Caenogastropoda</taxon>
        <taxon>Sorbeoconcha</taxon>
        <taxon>Cerithioidea</taxon>
        <taxon>Batillariidae</taxon>
        <taxon>Batillaria</taxon>
    </lineage>
</organism>
<proteinExistence type="predicted"/>
<protein>
    <recommendedName>
        <fullName evidence="3">Polyketide synthase</fullName>
    </recommendedName>
</protein>
<dbReference type="Proteomes" id="UP001519460">
    <property type="component" value="Unassembled WGS sequence"/>
</dbReference>
<accession>A0ABD0LCZ1</accession>
<gene>
    <name evidence="1" type="ORF">BaRGS_00011271</name>
</gene>
<dbReference type="EMBL" id="JACVVK020000058">
    <property type="protein sequence ID" value="KAK7497429.1"/>
    <property type="molecule type" value="Genomic_DNA"/>
</dbReference>
<evidence type="ECO:0000313" key="2">
    <source>
        <dbReference type="Proteomes" id="UP001519460"/>
    </source>
</evidence>
<evidence type="ECO:0000313" key="1">
    <source>
        <dbReference type="EMBL" id="KAK7497429.1"/>
    </source>
</evidence>
<feature type="non-terminal residue" evidence="1">
    <location>
        <position position="72"/>
    </location>
</feature>
<sequence length="72" mass="7682">SDVFRGRREGKSAARSQLFGLTGYPADRMLKIVSDAACSLESFGSGMVCYEPVLSGSCDPWAFRPCSVSKAA</sequence>
<reference evidence="1 2" key="1">
    <citation type="journal article" date="2023" name="Sci. Data">
        <title>Genome assembly of the Korean intertidal mud-creeper Batillaria attramentaria.</title>
        <authorList>
            <person name="Patra A.K."/>
            <person name="Ho P.T."/>
            <person name="Jun S."/>
            <person name="Lee S.J."/>
            <person name="Kim Y."/>
            <person name="Won Y.J."/>
        </authorList>
    </citation>
    <scope>NUCLEOTIDE SEQUENCE [LARGE SCALE GENOMIC DNA]</scope>
    <source>
        <strain evidence="1">Wonlab-2016</strain>
    </source>
</reference>
<name>A0ABD0LCZ1_9CAEN</name>
<feature type="non-terminal residue" evidence="1">
    <location>
        <position position="1"/>
    </location>
</feature>
<keyword evidence="2" id="KW-1185">Reference proteome</keyword>